<evidence type="ECO:0000256" key="6">
    <source>
        <dbReference type="ARBA" id="ARBA00022840"/>
    </source>
</evidence>
<keyword evidence="6" id="KW-0067">ATP-binding</keyword>
<dbReference type="InterPro" id="IPR005467">
    <property type="entry name" value="His_kinase_dom"/>
</dbReference>
<dbReference type="Proteomes" id="UP001595693">
    <property type="component" value="Unassembled WGS sequence"/>
</dbReference>
<feature type="transmembrane region" description="Helical" evidence="7">
    <location>
        <begin position="410"/>
        <end position="431"/>
    </location>
</feature>
<keyword evidence="3" id="KW-0808">Transferase</keyword>
<evidence type="ECO:0000259" key="8">
    <source>
        <dbReference type="PROSITE" id="PS50109"/>
    </source>
</evidence>
<organism evidence="9 10">
    <name type="scientific">Acidovorax facilis</name>
    <dbReference type="NCBI Taxonomy" id="12917"/>
    <lineage>
        <taxon>Bacteria</taxon>
        <taxon>Pseudomonadati</taxon>
        <taxon>Pseudomonadota</taxon>
        <taxon>Betaproteobacteria</taxon>
        <taxon>Burkholderiales</taxon>
        <taxon>Comamonadaceae</taxon>
        <taxon>Acidovorax</taxon>
    </lineage>
</organism>
<name>A0ABV8DF77_9BURK</name>
<dbReference type="SMART" id="SM00387">
    <property type="entry name" value="HATPase_c"/>
    <property type="match status" value="1"/>
</dbReference>
<evidence type="ECO:0000256" key="5">
    <source>
        <dbReference type="ARBA" id="ARBA00022777"/>
    </source>
</evidence>
<dbReference type="PANTHER" id="PTHR44936">
    <property type="entry name" value="SENSOR PROTEIN CREC"/>
    <property type="match status" value="1"/>
</dbReference>
<keyword evidence="5 9" id="KW-0418">Kinase</keyword>
<feature type="domain" description="Histidine kinase" evidence="8">
    <location>
        <begin position="505"/>
        <end position="709"/>
    </location>
</feature>
<protein>
    <recommendedName>
        <fullName evidence="2">histidine kinase</fullName>
        <ecNumber evidence="2">2.7.13.3</ecNumber>
    </recommendedName>
</protein>
<keyword evidence="10" id="KW-1185">Reference proteome</keyword>
<keyword evidence="7" id="KW-1133">Transmembrane helix</keyword>
<dbReference type="SUPFAM" id="SSF55874">
    <property type="entry name" value="ATPase domain of HSP90 chaperone/DNA topoisomerase II/histidine kinase"/>
    <property type="match status" value="1"/>
</dbReference>
<comment type="caution">
    <text evidence="9">The sequence shown here is derived from an EMBL/GenBank/DDBJ whole genome shotgun (WGS) entry which is preliminary data.</text>
</comment>
<feature type="transmembrane region" description="Helical" evidence="7">
    <location>
        <begin position="24"/>
        <end position="45"/>
    </location>
</feature>
<dbReference type="EMBL" id="JBHSAJ010000060">
    <property type="protein sequence ID" value="MFC3936932.1"/>
    <property type="molecule type" value="Genomic_DNA"/>
</dbReference>
<comment type="catalytic activity">
    <reaction evidence="1">
        <text>ATP + protein L-histidine = ADP + protein N-phospho-L-histidine.</text>
        <dbReference type="EC" id="2.7.13.3"/>
    </reaction>
</comment>
<reference evidence="10" key="1">
    <citation type="journal article" date="2019" name="Int. J. Syst. Evol. Microbiol.">
        <title>The Global Catalogue of Microorganisms (GCM) 10K type strain sequencing project: providing services to taxonomists for standard genome sequencing and annotation.</title>
        <authorList>
            <consortium name="The Broad Institute Genomics Platform"/>
            <consortium name="The Broad Institute Genome Sequencing Center for Infectious Disease"/>
            <person name="Wu L."/>
            <person name="Ma J."/>
        </authorList>
    </citation>
    <scope>NUCLEOTIDE SEQUENCE [LARGE SCALE GENOMIC DNA]</scope>
    <source>
        <strain evidence="10">CCUG 2113</strain>
    </source>
</reference>
<sequence>MKRLLRHPALEMPRLGLPAFRLRILVRGVFVLLALATVALSVVLLKEEKERGWQSYQHGFARSQSEVMARLRHPSGQLALLNAGNRGAGPAPLAPLLLPYAALDFDDQNKAQQAVEMAGCAVQYPDGSSVCAAIGNNPYAGGFIYLVGSFYAGELVPRERGALDLQAVHRARITLDMRGASYRWVAPFETLPPQGTISTRGRLTGFVDSGEESLDARARPVRDFRGWLWQNGQCRDLAGAVPDCLRRTFYSIRLPVELFREALFDKQRLVWPPQDLGNMRVRVEMLAPGTGAALFDSNAPGAQGAASLADVARTLLPGEQVQIRKLGTSDSEAITLKGSEVQADPSAPWLLRLISWLPLEWQAAGDHQAQPVPAGLDILDTPAGNYAVTFTGNLRGVEQGLAAVATRMSWYLGAMLAAIALAWLVVEVGLIRRVTALTRRAAAVSYNVQDGHIGPRLGDLDVSDLRGSDELGILAGGLADLLQRVKDDIQREQLRAQQERDMWHAVGHEIMSPLQSLMVLHGSADDPGHRYIQRMQQAVHVLYGTASPAEALQAADVPQGRLDLDAFLRHVANNAHFAGIDNVVYEGGAGPVIVRADEFALEDVVTHILRNADRYRPPGTAITLTLAASESTASATLRNQGVTIAEDLLGRIFELGVSDPSLPMPDGECGHRGQGLFVAKTYMAKMGGTINARNTADGVAFVLTFQRLG</sequence>
<keyword evidence="7" id="KW-0812">Transmembrane</keyword>
<dbReference type="GO" id="GO:0016301">
    <property type="term" value="F:kinase activity"/>
    <property type="evidence" value="ECO:0007669"/>
    <property type="project" value="UniProtKB-KW"/>
</dbReference>
<evidence type="ECO:0000256" key="2">
    <source>
        <dbReference type="ARBA" id="ARBA00012438"/>
    </source>
</evidence>
<evidence type="ECO:0000256" key="1">
    <source>
        <dbReference type="ARBA" id="ARBA00000085"/>
    </source>
</evidence>
<proteinExistence type="predicted"/>
<evidence type="ECO:0000256" key="4">
    <source>
        <dbReference type="ARBA" id="ARBA00022741"/>
    </source>
</evidence>
<dbReference type="InterPro" id="IPR036890">
    <property type="entry name" value="HATPase_C_sf"/>
</dbReference>
<evidence type="ECO:0000313" key="9">
    <source>
        <dbReference type="EMBL" id="MFC3936932.1"/>
    </source>
</evidence>
<dbReference type="Gene3D" id="3.30.565.10">
    <property type="entry name" value="Histidine kinase-like ATPase, C-terminal domain"/>
    <property type="match status" value="1"/>
</dbReference>
<dbReference type="Pfam" id="PF02518">
    <property type="entry name" value="HATPase_c"/>
    <property type="match status" value="1"/>
</dbReference>
<keyword evidence="4" id="KW-0547">Nucleotide-binding</keyword>
<keyword evidence="7" id="KW-0472">Membrane</keyword>
<gene>
    <name evidence="9" type="ORF">ACFOW3_20100</name>
</gene>
<dbReference type="PANTHER" id="PTHR44936:SF10">
    <property type="entry name" value="SENSOR PROTEIN RSTB"/>
    <property type="match status" value="1"/>
</dbReference>
<evidence type="ECO:0000256" key="7">
    <source>
        <dbReference type="SAM" id="Phobius"/>
    </source>
</evidence>
<dbReference type="InterPro" id="IPR003594">
    <property type="entry name" value="HATPase_dom"/>
</dbReference>
<accession>A0ABV8DF77</accession>
<dbReference type="PROSITE" id="PS50109">
    <property type="entry name" value="HIS_KIN"/>
    <property type="match status" value="1"/>
</dbReference>
<evidence type="ECO:0000313" key="10">
    <source>
        <dbReference type="Proteomes" id="UP001595693"/>
    </source>
</evidence>
<dbReference type="InterPro" id="IPR050980">
    <property type="entry name" value="2C_sensor_his_kinase"/>
</dbReference>
<dbReference type="EC" id="2.7.13.3" evidence="2"/>
<dbReference type="RefSeq" id="WP_055395590.1">
    <property type="nucleotide sequence ID" value="NZ_JAMXAX010000004.1"/>
</dbReference>
<evidence type="ECO:0000256" key="3">
    <source>
        <dbReference type="ARBA" id="ARBA00022679"/>
    </source>
</evidence>